<sequence length="250" mass="27690">MRISAETIQQAEQRVNPDGERELVLRELAIPFIENMGAARDDYDAWDLTNNRIVRLENFPRVRRLATLHCSGNNIESVDAINISKNANCIRHLYMSDNNIASLGELVNIGEACAGLEHLCLVGNAVTRQQHYRLFAIAKIPSLKVLDFRKIKPGEREKAAKFAISTAGAALEEDVQKSLPKTFVPGEALDGGRSFTHRFTAAEKEKIRAMLDNAMSAKDVEAIENAVSNGVLPAGLVVEENQPDSKRRKI</sequence>
<accession>B7FYB8</accession>
<dbReference type="Proteomes" id="UP000000759">
    <property type="component" value="Chromosome 7"/>
</dbReference>
<dbReference type="HOGENOM" id="CLU_061027_0_1_1"/>
<protein>
    <submittedName>
        <fullName evidence="6">Uncharacterized protein</fullName>
    </submittedName>
</protein>
<dbReference type="FunCoup" id="B7FYB8">
    <property type="interactions" value="606"/>
</dbReference>
<dbReference type="Gene3D" id="3.80.10.10">
    <property type="entry name" value="Ribonuclease Inhibitor"/>
    <property type="match status" value="1"/>
</dbReference>
<dbReference type="GO" id="GO:0030620">
    <property type="term" value="F:U2 snRNA binding"/>
    <property type="evidence" value="ECO:0007669"/>
    <property type="project" value="InterPro"/>
</dbReference>
<gene>
    <name evidence="6" type="ORF">PHATRDRAFT_12161</name>
</gene>
<organism evidence="6 7">
    <name type="scientific">Phaeodactylum tricornutum (strain CCAP 1055/1)</name>
    <dbReference type="NCBI Taxonomy" id="556484"/>
    <lineage>
        <taxon>Eukaryota</taxon>
        <taxon>Sar</taxon>
        <taxon>Stramenopiles</taxon>
        <taxon>Ochrophyta</taxon>
        <taxon>Bacillariophyta</taxon>
        <taxon>Bacillariophyceae</taxon>
        <taxon>Bacillariophycidae</taxon>
        <taxon>Naviculales</taxon>
        <taxon>Phaeodactylaceae</taxon>
        <taxon>Phaeodactylum</taxon>
    </lineage>
</organism>
<dbReference type="STRING" id="556484.B7FYB8"/>
<name>B7FYB8_PHATC</name>
<evidence type="ECO:0000256" key="4">
    <source>
        <dbReference type="ARBA" id="ARBA00023242"/>
    </source>
</evidence>
<dbReference type="AlphaFoldDB" id="B7FYB8"/>
<keyword evidence="2" id="KW-0433">Leucine-rich repeat</keyword>
<comment type="subcellular location">
    <subcellularLocation>
        <location evidence="1">Nucleus</location>
    </subcellularLocation>
</comment>
<dbReference type="RefSeq" id="XP_002179710.1">
    <property type="nucleotide sequence ID" value="XM_002179674.1"/>
</dbReference>
<dbReference type="InterPro" id="IPR032675">
    <property type="entry name" value="LRR_dom_sf"/>
</dbReference>
<reference evidence="7" key="2">
    <citation type="submission" date="2008-08" db="EMBL/GenBank/DDBJ databases">
        <authorList>
            <consortium name="Diatom Consortium"/>
            <person name="Grigoriev I."/>
            <person name="Grimwood J."/>
            <person name="Kuo A."/>
            <person name="Otillar R.P."/>
            <person name="Salamov A."/>
            <person name="Detter J.C."/>
            <person name="Lindquist E."/>
            <person name="Shapiro H."/>
            <person name="Lucas S."/>
            <person name="Glavina del Rio T."/>
            <person name="Pitluck S."/>
            <person name="Rokhsar D."/>
            <person name="Bowler C."/>
        </authorList>
    </citation>
    <scope>GENOME REANNOTATION</scope>
    <source>
        <strain evidence="7">CCAP 1055/1</strain>
    </source>
</reference>
<dbReference type="InParanoid" id="B7FYB8"/>
<evidence type="ECO:0000313" key="7">
    <source>
        <dbReference type="Proteomes" id="UP000000759"/>
    </source>
</evidence>
<dbReference type="InterPro" id="IPR044640">
    <property type="entry name" value="RU2A"/>
</dbReference>
<dbReference type="SUPFAM" id="SSF52058">
    <property type="entry name" value="L domain-like"/>
    <property type="match status" value="1"/>
</dbReference>
<dbReference type="PANTHER" id="PTHR10552:SF6">
    <property type="entry name" value="U2 SMALL NUCLEAR RIBONUCLEOPROTEIN A"/>
    <property type="match status" value="1"/>
</dbReference>
<dbReference type="Pfam" id="PF14580">
    <property type="entry name" value="LRR_9"/>
    <property type="match status" value="1"/>
</dbReference>
<keyword evidence="7" id="KW-1185">Reference proteome</keyword>
<dbReference type="PaxDb" id="2850-Phatr12161"/>
<dbReference type="GO" id="GO:0005686">
    <property type="term" value="C:U2 snRNP"/>
    <property type="evidence" value="ECO:0007669"/>
    <property type="project" value="TreeGrafter"/>
</dbReference>
<dbReference type="KEGG" id="pti:PHATRDRAFT_12161"/>
<evidence type="ECO:0000256" key="2">
    <source>
        <dbReference type="ARBA" id="ARBA00022614"/>
    </source>
</evidence>
<dbReference type="GO" id="GO:0000398">
    <property type="term" value="P:mRNA splicing, via spliceosome"/>
    <property type="evidence" value="ECO:0007669"/>
    <property type="project" value="InterPro"/>
</dbReference>
<proteinExistence type="inferred from homology"/>
<evidence type="ECO:0000256" key="1">
    <source>
        <dbReference type="ARBA" id="ARBA00004123"/>
    </source>
</evidence>
<keyword evidence="4" id="KW-0539">Nucleus</keyword>
<reference evidence="6 7" key="1">
    <citation type="journal article" date="2008" name="Nature">
        <title>The Phaeodactylum genome reveals the evolutionary history of diatom genomes.</title>
        <authorList>
            <person name="Bowler C."/>
            <person name="Allen A.E."/>
            <person name="Badger J.H."/>
            <person name="Grimwood J."/>
            <person name="Jabbari K."/>
            <person name="Kuo A."/>
            <person name="Maheswari U."/>
            <person name="Martens C."/>
            <person name="Maumus F."/>
            <person name="Otillar R.P."/>
            <person name="Rayko E."/>
            <person name="Salamov A."/>
            <person name="Vandepoele K."/>
            <person name="Beszteri B."/>
            <person name="Gruber A."/>
            <person name="Heijde M."/>
            <person name="Katinka M."/>
            <person name="Mock T."/>
            <person name="Valentin K."/>
            <person name="Verret F."/>
            <person name="Berges J.A."/>
            <person name="Brownlee C."/>
            <person name="Cadoret J.P."/>
            <person name="Chiovitti A."/>
            <person name="Choi C.J."/>
            <person name="Coesel S."/>
            <person name="De Martino A."/>
            <person name="Detter J.C."/>
            <person name="Durkin C."/>
            <person name="Falciatore A."/>
            <person name="Fournet J."/>
            <person name="Haruta M."/>
            <person name="Huysman M.J."/>
            <person name="Jenkins B.D."/>
            <person name="Jiroutova K."/>
            <person name="Jorgensen R.E."/>
            <person name="Joubert Y."/>
            <person name="Kaplan A."/>
            <person name="Kroger N."/>
            <person name="Kroth P.G."/>
            <person name="La Roche J."/>
            <person name="Lindquist E."/>
            <person name="Lommer M."/>
            <person name="Martin-Jezequel V."/>
            <person name="Lopez P.J."/>
            <person name="Lucas S."/>
            <person name="Mangogna M."/>
            <person name="McGinnis K."/>
            <person name="Medlin L.K."/>
            <person name="Montsant A."/>
            <person name="Oudot-Le Secq M.P."/>
            <person name="Napoli C."/>
            <person name="Obornik M."/>
            <person name="Parker M.S."/>
            <person name="Petit J.L."/>
            <person name="Porcel B.M."/>
            <person name="Poulsen N."/>
            <person name="Robison M."/>
            <person name="Rychlewski L."/>
            <person name="Rynearson T.A."/>
            <person name="Schmutz J."/>
            <person name="Shapiro H."/>
            <person name="Siaut M."/>
            <person name="Stanley M."/>
            <person name="Sussman M.R."/>
            <person name="Taylor A.R."/>
            <person name="Vardi A."/>
            <person name="von Dassow P."/>
            <person name="Vyverman W."/>
            <person name="Willis A."/>
            <person name="Wyrwicz L.S."/>
            <person name="Rokhsar D.S."/>
            <person name="Weissenbach J."/>
            <person name="Armbrust E.V."/>
            <person name="Green B.R."/>
            <person name="Van de Peer Y."/>
            <person name="Grigoriev I.V."/>
        </authorList>
    </citation>
    <scope>NUCLEOTIDE SEQUENCE [LARGE SCALE GENOMIC DNA]</scope>
    <source>
        <strain evidence="6 7">CCAP 1055/1</strain>
    </source>
</reference>
<dbReference type="EMBL" id="CM000610">
    <property type="protein sequence ID" value="EEC48696.1"/>
    <property type="molecule type" value="Genomic_DNA"/>
</dbReference>
<keyword evidence="3" id="KW-0677">Repeat</keyword>
<dbReference type="PANTHER" id="PTHR10552">
    <property type="entry name" value="U2 SMALL NUCLEAR RIBONUCLEOPROTEIN A"/>
    <property type="match status" value="1"/>
</dbReference>
<comment type="similarity">
    <text evidence="5">Belongs to the U2 small nuclear ribonucleoprotein A family.</text>
</comment>
<evidence type="ECO:0000256" key="3">
    <source>
        <dbReference type="ARBA" id="ARBA00022737"/>
    </source>
</evidence>
<evidence type="ECO:0000256" key="5">
    <source>
        <dbReference type="ARBA" id="ARBA00024196"/>
    </source>
</evidence>
<dbReference type="GeneID" id="7200396"/>
<dbReference type="OrthoDB" id="433501at2759"/>
<evidence type="ECO:0000313" key="6">
    <source>
        <dbReference type="EMBL" id="EEC48696.1"/>
    </source>
</evidence>
<dbReference type="eggNOG" id="KOG1644">
    <property type="taxonomic scope" value="Eukaryota"/>
</dbReference>
<dbReference type="OMA" id="PNYREYM"/>